<dbReference type="EMBL" id="SIHO01000001">
    <property type="protein sequence ID" value="TFU05538.1"/>
    <property type="molecule type" value="Genomic_DNA"/>
</dbReference>
<name>A0A4Y9ERL1_9SPHN</name>
<organism evidence="1 2">
    <name type="scientific">Glacieibacterium arshaanense</name>
    <dbReference type="NCBI Taxonomy" id="2511025"/>
    <lineage>
        <taxon>Bacteria</taxon>
        <taxon>Pseudomonadati</taxon>
        <taxon>Pseudomonadota</taxon>
        <taxon>Alphaproteobacteria</taxon>
        <taxon>Sphingomonadales</taxon>
        <taxon>Sphingosinicellaceae</taxon>
        <taxon>Glacieibacterium</taxon>
    </lineage>
</organism>
<reference evidence="1 2" key="1">
    <citation type="submission" date="2019-02" db="EMBL/GenBank/DDBJ databases">
        <title>Polymorphobacter sp. isolated from the lake at the Tibet of China.</title>
        <authorList>
            <person name="Li A."/>
        </authorList>
    </citation>
    <scope>NUCLEOTIDE SEQUENCE [LARGE SCALE GENOMIC DNA]</scope>
    <source>
        <strain evidence="1 2">DJ1R-1</strain>
    </source>
</reference>
<proteinExistence type="predicted"/>
<dbReference type="Proteomes" id="UP000297737">
    <property type="component" value="Unassembled WGS sequence"/>
</dbReference>
<comment type="caution">
    <text evidence="1">The sequence shown here is derived from an EMBL/GenBank/DDBJ whole genome shotgun (WGS) entry which is preliminary data.</text>
</comment>
<keyword evidence="2" id="KW-1185">Reference proteome</keyword>
<dbReference type="AlphaFoldDB" id="A0A4Y9ERL1"/>
<sequence length="127" mass="13307">MPLLTSIGGAVTHAAGRRSNRHGGWSNAGGELARRTLIRRQAPTIATGATNGGKTPPMLSPNTFAFGALAALVLLASQDGARLSLAFEDRADPNPRQFALAAKAAGMGLQLVISWTERDARKFSLAR</sequence>
<protein>
    <submittedName>
        <fullName evidence="1">Uncharacterized protein</fullName>
    </submittedName>
</protein>
<dbReference type="RefSeq" id="WP_166430440.1">
    <property type="nucleotide sequence ID" value="NZ_SIHO01000001.1"/>
</dbReference>
<gene>
    <name evidence="1" type="ORF">EUV02_00370</name>
</gene>
<evidence type="ECO:0000313" key="2">
    <source>
        <dbReference type="Proteomes" id="UP000297737"/>
    </source>
</evidence>
<accession>A0A4Y9ERL1</accession>
<evidence type="ECO:0000313" key="1">
    <source>
        <dbReference type="EMBL" id="TFU05538.1"/>
    </source>
</evidence>